<evidence type="ECO:0000256" key="4">
    <source>
        <dbReference type="ARBA" id="ARBA00022840"/>
    </source>
</evidence>
<dbReference type="GO" id="GO:0016301">
    <property type="term" value="F:kinase activity"/>
    <property type="evidence" value="ECO:0007669"/>
    <property type="project" value="UniProtKB-KW"/>
</dbReference>
<gene>
    <name evidence="6" type="ORF">FB554_0518</name>
</gene>
<dbReference type="Pfam" id="PF03109">
    <property type="entry name" value="ABC1"/>
    <property type="match status" value="1"/>
</dbReference>
<reference evidence="6 7" key="1">
    <citation type="submission" date="2019-06" db="EMBL/GenBank/DDBJ databases">
        <title>Sequencing the genomes of 1000 actinobacteria strains.</title>
        <authorList>
            <person name="Klenk H.-P."/>
        </authorList>
    </citation>
    <scope>NUCLEOTIDE SEQUENCE [LARGE SCALE GENOMIC DNA]</scope>
    <source>
        <strain evidence="6 7">DSM 24617</strain>
    </source>
</reference>
<dbReference type="GO" id="GO:0005524">
    <property type="term" value="F:ATP binding"/>
    <property type="evidence" value="ECO:0007669"/>
    <property type="project" value="UniProtKB-KW"/>
</dbReference>
<evidence type="ECO:0000313" key="6">
    <source>
        <dbReference type="EMBL" id="TQL32394.1"/>
    </source>
</evidence>
<dbReference type="EMBL" id="VFOK01000001">
    <property type="protein sequence ID" value="TQL32394.1"/>
    <property type="molecule type" value="Genomic_DNA"/>
</dbReference>
<feature type="domain" description="ABC1 atypical kinase-like" evidence="5">
    <location>
        <begin position="93"/>
        <end position="319"/>
    </location>
</feature>
<keyword evidence="6" id="KW-0830">Ubiquinone</keyword>
<evidence type="ECO:0000256" key="1">
    <source>
        <dbReference type="ARBA" id="ARBA00009670"/>
    </source>
</evidence>
<comment type="caution">
    <text evidence="6">The sequence shown here is derived from an EMBL/GenBank/DDBJ whole genome shotgun (WGS) entry which is preliminary data.</text>
</comment>
<accession>A0A542X9C0</accession>
<dbReference type="PANTHER" id="PTHR43851">
    <property type="match status" value="1"/>
</dbReference>
<dbReference type="CDD" id="cd13970">
    <property type="entry name" value="ABC1_ADCK3"/>
    <property type="match status" value="1"/>
</dbReference>
<dbReference type="InterPro" id="IPR011009">
    <property type="entry name" value="Kinase-like_dom_sf"/>
</dbReference>
<dbReference type="Proteomes" id="UP000318336">
    <property type="component" value="Unassembled WGS sequence"/>
</dbReference>
<dbReference type="SUPFAM" id="SSF56112">
    <property type="entry name" value="Protein kinase-like (PK-like)"/>
    <property type="match status" value="1"/>
</dbReference>
<organism evidence="6 7">
    <name type="scientific">Barrientosiimonas humi</name>
    <dbReference type="NCBI Taxonomy" id="999931"/>
    <lineage>
        <taxon>Bacteria</taxon>
        <taxon>Bacillati</taxon>
        <taxon>Actinomycetota</taxon>
        <taxon>Actinomycetes</taxon>
        <taxon>Micrococcales</taxon>
        <taxon>Dermacoccaceae</taxon>
        <taxon>Barrientosiimonas</taxon>
    </lineage>
</organism>
<keyword evidence="4" id="KW-0067">ATP-binding</keyword>
<evidence type="ECO:0000256" key="2">
    <source>
        <dbReference type="ARBA" id="ARBA00022679"/>
    </source>
</evidence>
<name>A0A542X9C0_9MICO</name>
<comment type="similarity">
    <text evidence="1">Belongs to the protein kinase superfamily. ADCK protein kinase family.</text>
</comment>
<dbReference type="InterPro" id="IPR034646">
    <property type="entry name" value="ADCK3_dom"/>
</dbReference>
<evidence type="ECO:0000313" key="7">
    <source>
        <dbReference type="Proteomes" id="UP000318336"/>
    </source>
</evidence>
<dbReference type="OrthoDB" id="9795390at2"/>
<keyword evidence="7" id="KW-1185">Reference proteome</keyword>
<evidence type="ECO:0000259" key="5">
    <source>
        <dbReference type="Pfam" id="PF03109"/>
    </source>
</evidence>
<keyword evidence="3" id="KW-0547">Nucleotide-binding</keyword>
<proteinExistence type="inferred from homology"/>
<dbReference type="AlphaFoldDB" id="A0A542X9C0"/>
<dbReference type="InterPro" id="IPR004147">
    <property type="entry name" value="ABC1_dom"/>
</dbReference>
<protein>
    <submittedName>
        <fullName evidence="6">Putative unusual protein kinase regulating ubiquinone biosynthesis (AarF/ABC1/UbiB family)</fullName>
    </submittedName>
</protein>
<dbReference type="InterPro" id="IPR051409">
    <property type="entry name" value="Atypical_kinase_ADCK"/>
</dbReference>
<dbReference type="RefSeq" id="WP_142004497.1">
    <property type="nucleotide sequence ID" value="NZ_CAJTBP010000001.1"/>
</dbReference>
<keyword evidence="6" id="KW-0418">Kinase</keyword>
<sequence>MTELPRKAVARSARLATIPLGMAGRAAIGFGKRVGGQPAEAVSREMQARTAAQVFEVLGGLKGGALKFGQTLSMFESAIPEDMAAPYRATLTKMQEAAPPLPARTVHAVLAAELGDDWRDLFERFDDVPAAAASIGQVHRAVWHDGREVAVKVQYPGAAEALMSDLTQVTRVARVSAGWVPGLDLQPVLEELRGRMAEELDYQLEAYSQGQMAEAYAGDPAICVPEVLEVSEQVIVSEWIEGRPLADIIREGTPDERDAAAERYLEFIISAPQRTGLLHADPHPGNFRMLPDGRMGVLDLGAVSRLPDGLPPALGAMLTLALADRAEDLLEVLRDEGFVRSSITVDAESLLTYLDAFLDPLRSDTFHFTRDWLRGIFAYLNDPRSSEFTVGFRLNMPPQYLLIHRAWMGALAVLCQIGGTVPVRGIVDEYVPGARLPQVG</sequence>
<dbReference type="PANTHER" id="PTHR43851:SF3">
    <property type="entry name" value="COENZYME Q8"/>
    <property type="match status" value="1"/>
</dbReference>
<evidence type="ECO:0000256" key="3">
    <source>
        <dbReference type="ARBA" id="ARBA00022741"/>
    </source>
</evidence>
<keyword evidence="2" id="KW-0808">Transferase</keyword>